<comment type="caution">
    <text evidence="4">The sequence shown here is derived from an EMBL/GenBank/DDBJ whole genome shotgun (WGS) entry which is preliminary data.</text>
</comment>
<feature type="chain" id="PRO_5042528232" evidence="3">
    <location>
        <begin position="26"/>
        <end position="506"/>
    </location>
</feature>
<keyword evidence="3" id="KW-0732">Signal</keyword>
<keyword evidence="5" id="KW-1185">Reference proteome</keyword>
<accession>A0AAJ0CBN0</accession>
<evidence type="ECO:0000256" key="1">
    <source>
        <dbReference type="SAM" id="MobiDB-lite"/>
    </source>
</evidence>
<evidence type="ECO:0000256" key="3">
    <source>
        <dbReference type="SAM" id="SignalP"/>
    </source>
</evidence>
<gene>
    <name evidence="4" type="ORF">QQS21_012191</name>
</gene>
<protein>
    <submittedName>
        <fullName evidence="4">Uncharacterized protein</fullName>
    </submittedName>
</protein>
<feature type="compositionally biased region" description="Polar residues" evidence="1">
    <location>
        <begin position="493"/>
        <end position="506"/>
    </location>
</feature>
<feature type="signal peptide" evidence="3">
    <location>
        <begin position="1"/>
        <end position="25"/>
    </location>
</feature>
<reference evidence="4" key="1">
    <citation type="submission" date="2023-06" db="EMBL/GenBank/DDBJ databases">
        <title>Conoideocrella luteorostrata (Hypocreales: Clavicipitaceae), a potential biocontrol fungus for elongate hemlock scale in United States Christmas tree production areas.</title>
        <authorList>
            <person name="Barrett H."/>
            <person name="Lovett B."/>
            <person name="Macias A.M."/>
            <person name="Stajich J.E."/>
            <person name="Kasson M.T."/>
        </authorList>
    </citation>
    <scope>NUCLEOTIDE SEQUENCE</scope>
    <source>
        <strain evidence="4">ARSEF 14590</strain>
    </source>
</reference>
<keyword evidence="2" id="KW-0812">Transmembrane</keyword>
<feature type="compositionally biased region" description="Polar residues" evidence="1">
    <location>
        <begin position="409"/>
        <end position="418"/>
    </location>
</feature>
<keyword evidence="2" id="KW-1133">Transmembrane helix</keyword>
<organism evidence="4 5">
    <name type="scientific">Conoideocrella luteorostrata</name>
    <dbReference type="NCBI Taxonomy" id="1105319"/>
    <lineage>
        <taxon>Eukaryota</taxon>
        <taxon>Fungi</taxon>
        <taxon>Dikarya</taxon>
        <taxon>Ascomycota</taxon>
        <taxon>Pezizomycotina</taxon>
        <taxon>Sordariomycetes</taxon>
        <taxon>Hypocreomycetidae</taxon>
        <taxon>Hypocreales</taxon>
        <taxon>Clavicipitaceae</taxon>
        <taxon>Conoideocrella</taxon>
    </lineage>
</organism>
<evidence type="ECO:0000313" key="5">
    <source>
        <dbReference type="Proteomes" id="UP001251528"/>
    </source>
</evidence>
<proteinExistence type="predicted"/>
<name>A0AAJ0CBN0_9HYPO</name>
<feature type="region of interest" description="Disordered" evidence="1">
    <location>
        <begin position="409"/>
        <end position="506"/>
    </location>
</feature>
<feature type="compositionally biased region" description="Low complexity" evidence="1">
    <location>
        <begin position="429"/>
        <end position="447"/>
    </location>
</feature>
<feature type="transmembrane region" description="Helical" evidence="2">
    <location>
        <begin position="305"/>
        <end position="323"/>
    </location>
</feature>
<evidence type="ECO:0000256" key="2">
    <source>
        <dbReference type="SAM" id="Phobius"/>
    </source>
</evidence>
<keyword evidence="2" id="KW-0472">Membrane</keyword>
<sequence length="506" mass="55251">MISTRGLVAGGNWLLLLSIASVANAVVYTVTTNIILTVSLYTYTNRYADSTSTITSTYRGSMAVKLKPSVTASPYSTRAITTTYGNGYGDLDDSDLVVLYRYFSPGAIATSDIAISTRTYSQTDFTSTVFYQTIEYTAPTSCPTPFTVTTSSFARVPSGAEDQVSIASATTSISTYNPRGGEYNDITYAPTTYTMVTAFMASTAHPTGSLATLNFVYSYYLTSCRNPGSSRTTRIGPRPTSGGGGRFDDSGDSNAFFDQPSCPWSNCGDYPYWGIILLTVLPGIFLLGFAESYFWFRRLMMGQSALRVGTVSWILLCLPLVFLTRRIPARSTEDQQDLRTQWKEKKLSQSLGLWLSWGFRYRYPMELLGAHPNYTYGDPVADEKLTEDWYGPNGDTPQVPASYIPQTVQPMASTTTDEQAPRLPPRPRATPTVSRPVSSVSPLSAVPEETSPQAVTDKSVVQKAAVTEEEMDPQVGRAPREEAEEDSEIKASGTDNKTTPPKNGSS</sequence>
<dbReference type="Proteomes" id="UP001251528">
    <property type="component" value="Unassembled WGS sequence"/>
</dbReference>
<dbReference type="AlphaFoldDB" id="A0AAJ0CBN0"/>
<evidence type="ECO:0000313" key="4">
    <source>
        <dbReference type="EMBL" id="KAK2590138.1"/>
    </source>
</evidence>
<dbReference type="EMBL" id="JASWJB010000481">
    <property type="protein sequence ID" value="KAK2590138.1"/>
    <property type="molecule type" value="Genomic_DNA"/>
</dbReference>
<feature type="transmembrane region" description="Helical" evidence="2">
    <location>
        <begin position="270"/>
        <end position="293"/>
    </location>
</feature>